<dbReference type="EMBL" id="QKTW01000027">
    <property type="protein sequence ID" value="PZF71104.1"/>
    <property type="molecule type" value="Genomic_DNA"/>
</dbReference>
<dbReference type="GO" id="GO:0046464">
    <property type="term" value="P:acylglycerol catabolic process"/>
    <property type="evidence" value="ECO:0007669"/>
    <property type="project" value="TreeGrafter"/>
</dbReference>
<dbReference type="InterPro" id="IPR050266">
    <property type="entry name" value="AB_hydrolase_sf"/>
</dbReference>
<dbReference type="SUPFAM" id="SSF53474">
    <property type="entry name" value="alpha/beta-Hydrolases"/>
    <property type="match status" value="1"/>
</dbReference>
<dbReference type="Proteomes" id="UP000248745">
    <property type="component" value="Unassembled WGS sequence"/>
</dbReference>
<dbReference type="RefSeq" id="WP_111000840.1">
    <property type="nucleotide sequence ID" value="NZ_QKTW01000027.1"/>
</dbReference>
<dbReference type="InterPro" id="IPR000073">
    <property type="entry name" value="AB_hydrolase_1"/>
</dbReference>
<evidence type="ECO:0000259" key="1">
    <source>
        <dbReference type="Pfam" id="PF00561"/>
    </source>
</evidence>
<gene>
    <name evidence="2" type="ORF">DN068_20620</name>
</gene>
<dbReference type="OrthoDB" id="9791779at2"/>
<dbReference type="Pfam" id="PF00561">
    <property type="entry name" value="Abhydrolase_1"/>
    <property type="match status" value="1"/>
</dbReference>
<dbReference type="AlphaFoldDB" id="A0A2W2AT14"/>
<reference evidence="2 3" key="1">
    <citation type="submission" date="2018-06" db="EMBL/GenBank/DDBJ databases">
        <title>Mucibacter soli gen. nov., sp. nov., a new member of the family Chitinophagaceae producing mucin.</title>
        <authorList>
            <person name="Kim M.-K."/>
            <person name="Park S."/>
            <person name="Kim T.-S."/>
            <person name="Joung Y."/>
            <person name="Han J.-H."/>
            <person name="Kim S.B."/>
        </authorList>
    </citation>
    <scope>NUCLEOTIDE SEQUENCE [LARGE SCALE GENOMIC DNA]</scope>
    <source>
        <strain evidence="2 3">R1-15</strain>
    </source>
</reference>
<dbReference type="InterPro" id="IPR029058">
    <property type="entry name" value="AB_hydrolase_fold"/>
</dbReference>
<dbReference type="GO" id="GO:0047372">
    <property type="term" value="F:monoacylglycerol lipase activity"/>
    <property type="evidence" value="ECO:0007669"/>
    <property type="project" value="TreeGrafter"/>
</dbReference>
<dbReference type="PANTHER" id="PTHR43798">
    <property type="entry name" value="MONOACYLGLYCEROL LIPASE"/>
    <property type="match status" value="1"/>
</dbReference>
<sequence>MHILLLHGAIGAADQLKPLADKLSKDFTVHILNFSGHGGEPFSEQPFSIPLFAEEVLAYLDQNGIEQVNIFGFSMGGFVGMYLAKHYPKHVLKLMTLATKFDWNKEIAEKEKQMINPEKITAKVPAFAESLEKRHTPNNWKEVLARMADMITALGEKNAMTTEDYAAIEIPVLMLLGDRDKMVTLDETLRVYKTLPNAQMGMLPATGHPIEQADLDLVGFYINRFFNHEGA</sequence>
<evidence type="ECO:0000313" key="2">
    <source>
        <dbReference type="EMBL" id="PZF71104.1"/>
    </source>
</evidence>
<evidence type="ECO:0000313" key="3">
    <source>
        <dbReference type="Proteomes" id="UP000248745"/>
    </source>
</evidence>
<dbReference type="PANTHER" id="PTHR43798:SF5">
    <property type="entry name" value="MONOACYLGLYCEROL LIPASE ABHD6"/>
    <property type="match status" value="1"/>
</dbReference>
<protein>
    <submittedName>
        <fullName evidence="2">Alpha/beta hydrolase</fullName>
    </submittedName>
</protein>
<dbReference type="Gene3D" id="3.40.50.1820">
    <property type="entry name" value="alpha/beta hydrolase"/>
    <property type="match status" value="1"/>
</dbReference>
<keyword evidence="2" id="KW-0378">Hydrolase</keyword>
<feature type="domain" description="AB hydrolase-1" evidence="1">
    <location>
        <begin position="2"/>
        <end position="112"/>
    </location>
</feature>
<keyword evidence="3" id="KW-1185">Reference proteome</keyword>
<accession>A0A2W2AT14</accession>
<dbReference type="GO" id="GO:0016020">
    <property type="term" value="C:membrane"/>
    <property type="evidence" value="ECO:0007669"/>
    <property type="project" value="TreeGrafter"/>
</dbReference>
<organism evidence="2 3">
    <name type="scientific">Taibaiella soli</name>
    <dbReference type="NCBI Taxonomy" id="1649169"/>
    <lineage>
        <taxon>Bacteria</taxon>
        <taxon>Pseudomonadati</taxon>
        <taxon>Bacteroidota</taxon>
        <taxon>Chitinophagia</taxon>
        <taxon>Chitinophagales</taxon>
        <taxon>Chitinophagaceae</taxon>
        <taxon>Taibaiella</taxon>
    </lineage>
</organism>
<proteinExistence type="predicted"/>
<comment type="caution">
    <text evidence="2">The sequence shown here is derived from an EMBL/GenBank/DDBJ whole genome shotgun (WGS) entry which is preliminary data.</text>
</comment>
<name>A0A2W2AT14_9BACT</name>